<comment type="function">
    <text evidence="8">Probably a riboflavin-binding protein that interacts with the energy-coupling factor (ECF) ABC-transporter complex.</text>
</comment>
<keyword evidence="4 8" id="KW-1003">Cell membrane</keyword>
<keyword evidence="5 9" id="KW-0812">Transmembrane</keyword>
<organism evidence="10 11">
    <name type="scientific">Fructilactobacillus fructivorans</name>
    <dbReference type="NCBI Taxonomy" id="1614"/>
    <lineage>
        <taxon>Bacteria</taxon>
        <taxon>Bacillati</taxon>
        <taxon>Bacillota</taxon>
        <taxon>Bacilli</taxon>
        <taxon>Lactobacillales</taxon>
        <taxon>Lactobacillaceae</taxon>
        <taxon>Fructilactobacillus</taxon>
    </lineage>
</organism>
<comment type="similarity">
    <text evidence="2 8">Belongs to the prokaryotic riboflavin transporter (P-RFT) (TC 2.A.87) family.</text>
</comment>
<evidence type="ECO:0000256" key="7">
    <source>
        <dbReference type="ARBA" id="ARBA00023136"/>
    </source>
</evidence>
<sequence length="192" mass="21822">MIAKDDRIKRITITAVIGAISFLLMLISFPIIPYMTYLKLDFSDIPLLICLLLLGPAAAIEATVLKLFIYWMVMGFSPIELVGLSSSFLASLTMILVFYFLRRYLFRSHIIDFLIVLVETVALTIVESLANLFITTPLYVKLTNLKLDFPLAKTILFGVVPFNLIKGIIIGLIFVIIAKQMQKWIKKRSSWK</sequence>
<protein>
    <recommendedName>
        <fullName evidence="8">Riboflavin transporter</fullName>
    </recommendedName>
</protein>
<dbReference type="RefSeq" id="WP_039142921.1">
    <property type="nucleotide sequence ID" value="NZ_JOJZ01000007.1"/>
</dbReference>
<dbReference type="EMBL" id="JOJZ01000007">
    <property type="protein sequence ID" value="KID42601.1"/>
    <property type="molecule type" value="Genomic_DNA"/>
</dbReference>
<dbReference type="GeneID" id="74912761"/>
<dbReference type="PIRSF" id="PIRSF037778">
    <property type="entry name" value="UCP037778_transp_RibU"/>
    <property type="match status" value="1"/>
</dbReference>
<proteinExistence type="inferred from homology"/>
<dbReference type="AlphaFoldDB" id="A0A0C1PRU4"/>
<evidence type="ECO:0000256" key="3">
    <source>
        <dbReference type="ARBA" id="ARBA00022448"/>
    </source>
</evidence>
<evidence type="ECO:0000256" key="5">
    <source>
        <dbReference type="ARBA" id="ARBA00022692"/>
    </source>
</evidence>
<reference evidence="10 11" key="1">
    <citation type="submission" date="2014-06" db="EMBL/GenBank/DDBJ databases">
        <title>Functional and comparative genomic analyses of the Drosophila gut microbiota identify candidate symbiosis factors.</title>
        <authorList>
            <person name="Newell P.D."/>
            <person name="Chaston J.M."/>
            <person name="Douglas A.E."/>
        </authorList>
    </citation>
    <scope>NUCLEOTIDE SEQUENCE [LARGE SCALE GENOMIC DNA]</scope>
    <source>
        <strain evidence="10 11">DmCS_002</strain>
    </source>
</reference>
<dbReference type="Proteomes" id="UP000031397">
    <property type="component" value="Unassembled WGS sequence"/>
</dbReference>
<gene>
    <name evidence="10" type="ORF">LfDm3_0053</name>
</gene>
<feature type="transmembrane region" description="Helical" evidence="9">
    <location>
        <begin position="113"/>
        <end position="134"/>
    </location>
</feature>
<dbReference type="Gene3D" id="1.10.1760.20">
    <property type="match status" value="1"/>
</dbReference>
<feature type="transmembrane region" description="Helical" evidence="9">
    <location>
        <begin position="154"/>
        <end position="178"/>
    </location>
</feature>
<evidence type="ECO:0000313" key="11">
    <source>
        <dbReference type="Proteomes" id="UP000031397"/>
    </source>
</evidence>
<dbReference type="PATRIC" id="fig|1614.7.peg.45"/>
<keyword evidence="7 8" id="KW-0472">Membrane</keyword>
<feature type="transmembrane region" description="Helical" evidence="9">
    <location>
        <begin position="47"/>
        <end position="73"/>
    </location>
</feature>
<dbReference type="PANTHER" id="PTHR38438">
    <property type="entry name" value="RIBOFLAVIN TRANSPORTER RIBU"/>
    <property type="match status" value="1"/>
</dbReference>
<dbReference type="GO" id="GO:0005886">
    <property type="term" value="C:plasma membrane"/>
    <property type="evidence" value="ECO:0007669"/>
    <property type="project" value="UniProtKB-SubCell"/>
</dbReference>
<name>A0A0C1PRU4_9LACO</name>
<dbReference type="GO" id="GO:0032217">
    <property type="term" value="F:riboflavin transmembrane transporter activity"/>
    <property type="evidence" value="ECO:0007669"/>
    <property type="project" value="UniProtKB-UniRule"/>
</dbReference>
<accession>A0A0C1PRU4</accession>
<dbReference type="PANTHER" id="PTHR38438:SF1">
    <property type="entry name" value="RIBOFLAVIN TRANSPORTER RIBU"/>
    <property type="match status" value="1"/>
</dbReference>
<dbReference type="OrthoDB" id="9809216at2"/>
<feature type="transmembrane region" description="Helical" evidence="9">
    <location>
        <begin position="12"/>
        <end position="35"/>
    </location>
</feature>
<evidence type="ECO:0000256" key="8">
    <source>
        <dbReference type="PIRNR" id="PIRNR037778"/>
    </source>
</evidence>
<evidence type="ECO:0000256" key="6">
    <source>
        <dbReference type="ARBA" id="ARBA00022989"/>
    </source>
</evidence>
<evidence type="ECO:0000256" key="9">
    <source>
        <dbReference type="SAM" id="Phobius"/>
    </source>
</evidence>
<evidence type="ECO:0000256" key="1">
    <source>
        <dbReference type="ARBA" id="ARBA00004651"/>
    </source>
</evidence>
<comment type="caution">
    <text evidence="10">The sequence shown here is derived from an EMBL/GenBank/DDBJ whole genome shotgun (WGS) entry which is preliminary data.</text>
</comment>
<comment type="subcellular location">
    <subcellularLocation>
        <location evidence="1">Cell membrane</location>
        <topology evidence="1">Multi-pass membrane protein</topology>
    </subcellularLocation>
</comment>
<dbReference type="InterPro" id="IPR025720">
    <property type="entry name" value="RibU"/>
</dbReference>
<evidence type="ECO:0000313" key="10">
    <source>
        <dbReference type="EMBL" id="KID42601.1"/>
    </source>
</evidence>
<dbReference type="InterPro" id="IPR024529">
    <property type="entry name" value="ECF_trnsprt_substrate-spec"/>
</dbReference>
<keyword evidence="6 9" id="KW-1133">Transmembrane helix</keyword>
<evidence type="ECO:0000256" key="2">
    <source>
        <dbReference type="ARBA" id="ARBA00005540"/>
    </source>
</evidence>
<dbReference type="Pfam" id="PF12822">
    <property type="entry name" value="ECF_trnsprt"/>
    <property type="match status" value="1"/>
</dbReference>
<keyword evidence="3 8" id="KW-0813">Transport</keyword>
<feature type="transmembrane region" description="Helical" evidence="9">
    <location>
        <begin position="79"/>
        <end position="101"/>
    </location>
</feature>
<keyword evidence="11" id="KW-1185">Reference proteome</keyword>
<evidence type="ECO:0000256" key="4">
    <source>
        <dbReference type="ARBA" id="ARBA00022475"/>
    </source>
</evidence>